<dbReference type="Gene3D" id="1.20.120.910">
    <property type="entry name" value="DksA, coiled-coil domain"/>
    <property type="match status" value="1"/>
</dbReference>
<reference evidence="6" key="1">
    <citation type="submission" date="2023-06" db="EMBL/GenBank/DDBJ databases">
        <title>Genomic of Parafulvivirga corallium.</title>
        <authorList>
            <person name="Wang G."/>
        </authorList>
    </citation>
    <scope>NUCLEOTIDE SEQUENCE</scope>
    <source>
        <strain evidence="6">BMA10</strain>
    </source>
</reference>
<evidence type="ECO:0000313" key="6">
    <source>
        <dbReference type="EMBL" id="MDN5203314.1"/>
    </source>
</evidence>
<keyword evidence="2" id="KW-0863">Zinc-finger</keyword>
<keyword evidence="3" id="KW-0862">Zinc</keyword>
<feature type="domain" description="Zinc finger DksA/TraR C4-type" evidence="5">
    <location>
        <begin position="93"/>
        <end position="121"/>
    </location>
</feature>
<organism evidence="6 7">
    <name type="scientific">Splendidivirga corallicola</name>
    <dbReference type="NCBI Taxonomy" id="3051826"/>
    <lineage>
        <taxon>Bacteria</taxon>
        <taxon>Pseudomonadati</taxon>
        <taxon>Bacteroidota</taxon>
        <taxon>Cytophagia</taxon>
        <taxon>Cytophagales</taxon>
        <taxon>Splendidivirgaceae</taxon>
        <taxon>Splendidivirga</taxon>
    </lineage>
</organism>
<dbReference type="SUPFAM" id="SSF109635">
    <property type="entry name" value="DnaK suppressor protein DksA, alpha-hairpin domain"/>
    <property type="match status" value="1"/>
</dbReference>
<evidence type="ECO:0000256" key="1">
    <source>
        <dbReference type="ARBA" id="ARBA00022723"/>
    </source>
</evidence>
<keyword evidence="7" id="KW-1185">Reference proteome</keyword>
<dbReference type="Pfam" id="PF01258">
    <property type="entry name" value="zf-dskA_traR"/>
    <property type="match status" value="1"/>
</dbReference>
<dbReference type="Proteomes" id="UP001172082">
    <property type="component" value="Unassembled WGS sequence"/>
</dbReference>
<sequence>MMSEEKKRYSEEELKEFEAIINDKLEKAQIALDDIKSTLSRINDNGTDNTAGSTKVLEDGADTAEKENLSQLAARQQKFITNLENALVRIKNGTYGVCVDTGNLISKERLRAVPHTMHSIEAKLKQNQ</sequence>
<dbReference type="InterPro" id="IPR037187">
    <property type="entry name" value="DnaK_N"/>
</dbReference>
<accession>A0ABT8KRF2</accession>
<dbReference type="PROSITE" id="PS51128">
    <property type="entry name" value="ZF_DKSA_2"/>
    <property type="match status" value="1"/>
</dbReference>
<dbReference type="PANTHER" id="PTHR33823:SF2">
    <property type="entry name" value="RNA POLYMERASE-BINDING TRANSCRIPTION FACTOR DKSA"/>
    <property type="match status" value="1"/>
</dbReference>
<evidence type="ECO:0000313" key="7">
    <source>
        <dbReference type="Proteomes" id="UP001172082"/>
    </source>
</evidence>
<gene>
    <name evidence="6" type="ORF">QQ008_18145</name>
</gene>
<dbReference type="PANTHER" id="PTHR33823">
    <property type="entry name" value="RNA POLYMERASE-BINDING TRANSCRIPTION FACTOR DKSA-RELATED"/>
    <property type="match status" value="1"/>
</dbReference>
<evidence type="ECO:0000259" key="5">
    <source>
        <dbReference type="Pfam" id="PF01258"/>
    </source>
</evidence>
<evidence type="ECO:0000256" key="3">
    <source>
        <dbReference type="ARBA" id="ARBA00022833"/>
    </source>
</evidence>
<evidence type="ECO:0000256" key="4">
    <source>
        <dbReference type="PROSITE-ProRule" id="PRU00510"/>
    </source>
</evidence>
<comment type="caution">
    <text evidence="6">The sequence shown here is derived from an EMBL/GenBank/DDBJ whole genome shotgun (WGS) entry which is preliminary data.</text>
</comment>
<protein>
    <submittedName>
        <fullName evidence="6">TraR/DksA family transcriptional regulator</fullName>
    </submittedName>
</protein>
<evidence type="ECO:0000256" key="2">
    <source>
        <dbReference type="ARBA" id="ARBA00022771"/>
    </source>
</evidence>
<dbReference type="InterPro" id="IPR000962">
    <property type="entry name" value="Znf_DskA_TraR"/>
</dbReference>
<name>A0ABT8KRF2_9BACT</name>
<proteinExistence type="predicted"/>
<dbReference type="EMBL" id="JAUJEA010000007">
    <property type="protein sequence ID" value="MDN5203314.1"/>
    <property type="molecule type" value="Genomic_DNA"/>
</dbReference>
<keyword evidence="1" id="KW-0479">Metal-binding</keyword>
<feature type="zinc finger region" description="dksA C4-type" evidence="4">
    <location>
        <begin position="98"/>
        <end position="122"/>
    </location>
</feature>